<dbReference type="AlphaFoldDB" id="A0A7X0J9F4"/>
<reference evidence="2 3" key="2">
    <citation type="submission" date="2020-08" db="EMBL/GenBank/DDBJ databases">
        <title>The Agave Microbiome: Exploring the role of microbial communities in plant adaptations to desert environments.</title>
        <authorList>
            <person name="Partida-Martinez L.P."/>
        </authorList>
    </citation>
    <scope>NUCLEOTIDE SEQUENCE [LARGE SCALE GENOMIC DNA]</scope>
    <source>
        <strain evidence="2 3">AS3.13</strain>
    </source>
</reference>
<dbReference type="EMBL" id="JACHBT010000002">
    <property type="protein sequence ID" value="MBB6503485.1"/>
    <property type="molecule type" value="Genomic_DNA"/>
</dbReference>
<evidence type="ECO:0000313" key="2">
    <source>
        <dbReference type="EMBL" id="MBB6503485.1"/>
    </source>
</evidence>
<gene>
    <name evidence="2" type="ORF">F4693_000438</name>
    <name evidence="1" type="ORF">FHS97_000457</name>
</gene>
<proteinExistence type="predicted"/>
<organism evidence="2 3">
    <name type="scientific">Sphingomonas endophytica</name>
    <dbReference type="NCBI Taxonomy" id="869719"/>
    <lineage>
        <taxon>Bacteria</taxon>
        <taxon>Pseudomonadati</taxon>
        <taxon>Pseudomonadota</taxon>
        <taxon>Alphaproteobacteria</taxon>
        <taxon>Sphingomonadales</taxon>
        <taxon>Sphingomonadaceae</taxon>
        <taxon>Sphingomonas</taxon>
    </lineage>
</organism>
<name>A0A7X0J9F4_9SPHN</name>
<evidence type="ECO:0000313" key="4">
    <source>
        <dbReference type="Proteomes" id="UP000560131"/>
    </source>
</evidence>
<dbReference type="RefSeq" id="WP_184032850.1">
    <property type="nucleotide sequence ID" value="NZ_BAABAR010000002.1"/>
</dbReference>
<accession>A0A7X0J9F4</accession>
<comment type="caution">
    <text evidence="2">The sequence shown here is derived from an EMBL/GenBank/DDBJ whole genome shotgun (WGS) entry which is preliminary data.</text>
</comment>
<evidence type="ECO:0000313" key="3">
    <source>
        <dbReference type="Proteomes" id="UP000522313"/>
    </source>
</evidence>
<reference evidence="1 4" key="1">
    <citation type="submission" date="2020-08" db="EMBL/GenBank/DDBJ databases">
        <title>Genomic Encyclopedia of Type Strains, Phase IV (KMG-IV): sequencing the most valuable type-strain genomes for metagenomic binning, comparative biology and taxonomic classification.</title>
        <authorList>
            <person name="Goeker M."/>
        </authorList>
    </citation>
    <scope>NUCLEOTIDE SEQUENCE [LARGE SCALE GENOMIC DNA]</scope>
    <source>
        <strain evidence="1 4">DSM 101535</strain>
    </source>
</reference>
<dbReference type="EMBL" id="JACIJN010000001">
    <property type="protein sequence ID" value="MBB5724557.1"/>
    <property type="molecule type" value="Genomic_DNA"/>
</dbReference>
<dbReference type="Proteomes" id="UP000560131">
    <property type="component" value="Unassembled WGS sequence"/>
</dbReference>
<sequence length="125" mass="13489">MSIVAPPLSPSSRGIACLLPTLARGWRAARDRHACTQQRLHRLLAPHHAGMLAPVFDSLMTLYETALGRAFRVGTVTALSADERMLIDLLDGARPQRACITCPEGAARALHCSLCSTRIMLAMLG</sequence>
<evidence type="ECO:0000313" key="1">
    <source>
        <dbReference type="EMBL" id="MBB5724557.1"/>
    </source>
</evidence>
<protein>
    <submittedName>
        <fullName evidence="2">Uncharacterized protein</fullName>
    </submittedName>
</protein>
<keyword evidence="4" id="KW-1185">Reference proteome</keyword>
<reference evidence="2 3" key="3">
    <citation type="submission" date="2020-08" db="EMBL/GenBank/DDBJ databases">
        <authorList>
            <person name="Partida-Martinez L."/>
            <person name="Huntemann M."/>
            <person name="Clum A."/>
            <person name="Wang J."/>
            <person name="Palaniappan K."/>
            <person name="Ritter S."/>
            <person name="Chen I.-M."/>
            <person name="Stamatis D."/>
            <person name="Reddy T."/>
            <person name="O'Malley R."/>
            <person name="Daum C."/>
            <person name="Shapiro N."/>
            <person name="Ivanova N."/>
            <person name="Kyrpides N."/>
            <person name="Woyke T."/>
        </authorList>
    </citation>
    <scope>NUCLEOTIDE SEQUENCE [LARGE SCALE GENOMIC DNA]</scope>
    <source>
        <strain evidence="2 3">AS3.13</strain>
    </source>
</reference>
<dbReference type="Proteomes" id="UP000522313">
    <property type="component" value="Unassembled WGS sequence"/>
</dbReference>